<name>A0A9W7W4T2_9PEZI</name>
<gene>
    <name evidence="2" type="ORF">Tdes44962_MAKER08531</name>
</gene>
<proteinExistence type="predicted"/>
<dbReference type="EMBL" id="RIBY02000913">
    <property type="protein sequence ID" value="KAH9835504.1"/>
    <property type="molecule type" value="Genomic_DNA"/>
</dbReference>
<reference evidence="2 3" key="1">
    <citation type="journal article" date="2018" name="IMA Fungus">
        <title>IMA Genome-F 10: Nine draft genome sequences of Claviceps purpurea s.lat., including C. arundinis, C. humidiphila, and C. cf. spartinae, pseudomolecules for the pitch canker pathogen Fusarium circinatum, draft genome of Davidsoniella eucalypti, Grosmannia galeiformis, Quambalaria eucalypti, and Teratosphaeria destructans.</title>
        <authorList>
            <person name="Wingfield B.D."/>
            <person name="Liu M."/>
            <person name="Nguyen H.D."/>
            <person name="Lane F.A."/>
            <person name="Morgan S.W."/>
            <person name="De Vos L."/>
            <person name="Wilken P.M."/>
            <person name="Duong T.A."/>
            <person name="Aylward J."/>
            <person name="Coetzee M.P."/>
            <person name="Dadej K."/>
            <person name="De Beer Z.W."/>
            <person name="Findlay W."/>
            <person name="Havenga M."/>
            <person name="Kolarik M."/>
            <person name="Menzies J.G."/>
            <person name="Naidoo K."/>
            <person name="Pochopski O."/>
            <person name="Shoukouhi P."/>
            <person name="Santana Q.C."/>
            <person name="Seifert K.A."/>
            <person name="Soal N."/>
            <person name="Steenkamp E.T."/>
            <person name="Tatham C.T."/>
            <person name="van der Nest M.A."/>
            <person name="Wingfield M.J."/>
        </authorList>
    </citation>
    <scope>NUCLEOTIDE SEQUENCE [LARGE SCALE GENOMIC DNA]</scope>
    <source>
        <strain evidence="2">CMW44962</strain>
    </source>
</reference>
<feature type="region of interest" description="Disordered" evidence="1">
    <location>
        <begin position="1"/>
        <end position="59"/>
    </location>
</feature>
<evidence type="ECO:0000313" key="2">
    <source>
        <dbReference type="EMBL" id="KAH9835504.1"/>
    </source>
</evidence>
<evidence type="ECO:0000313" key="3">
    <source>
        <dbReference type="Proteomes" id="UP001138500"/>
    </source>
</evidence>
<sequence>MYCVGIASGAREGLKQQRSGDANAAKSSPEAGFDHRSLGSAESGNAKQTVPDVLPAGVV</sequence>
<dbReference type="Proteomes" id="UP001138500">
    <property type="component" value="Unassembled WGS sequence"/>
</dbReference>
<organism evidence="2 3">
    <name type="scientific">Teratosphaeria destructans</name>
    <dbReference type="NCBI Taxonomy" id="418781"/>
    <lineage>
        <taxon>Eukaryota</taxon>
        <taxon>Fungi</taxon>
        <taxon>Dikarya</taxon>
        <taxon>Ascomycota</taxon>
        <taxon>Pezizomycotina</taxon>
        <taxon>Dothideomycetes</taxon>
        <taxon>Dothideomycetidae</taxon>
        <taxon>Mycosphaerellales</taxon>
        <taxon>Teratosphaeriaceae</taxon>
        <taxon>Teratosphaeria</taxon>
    </lineage>
</organism>
<protein>
    <submittedName>
        <fullName evidence="2">Uncharacterized protein</fullName>
    </submittedName>
</protein>
<dbReference type="AlphaFoldDB" id="A0A9W7W4T2"/>
<reference evidence="2 3" key="2">
    <citation type="journal article" date="2021" name="Curr. Genet.">
        <title>Genetic response to nitrogen starvation in the aggressive Eucalyptus foliar pathogen Teratosphaeria destructans.</title>
        <authorList>
            <person name="Havenga M."/>
            <person name="Wingfield B.D."/>
            <person name="Wingfield M.J."/>
            <person name="Dreyer L.L."/>
            <person name="Roets F."/>
            <person name="Aylward J."/>
        </authorList>
    </citation>
    <scope>NUCLEOTIDE SEQUENCE [LARGE SCALE GENOMIC DNA]</scope>
    <source>
        <strain evidence="2">CMW44962</strain>
    </source>
</reference>
<evidence type="ECO:0000256" key="1">
    <source>
        <dbReference type="SAM" id="MobiDB-lite"/>
    </source>
</evidence>
<accession>A0A9W7W4T2</accession>
<comment type="caution">
    <text evidence="2">The sequence shown here is derived from an EMBL/GenBank/DDBJ whole genome shotgun (WGS) entry which is preliminary data.</text>
</comment>
<keyword evidence="3" id="KW-1185">Reference proteome</keyword>